<protein>
    <submittedName>
        <fullName evidence="2">Uncharacterized protein</fullName>
    </submittedName>
</protein>
<sequence length="656" mass="74897">MNGETASLETKIPRPRSSRVYFFSEVPQIAKCHDCEVFVPVPKKSKVHLFRKKKAELTLHPFGSCTIMLLESDAPEDIVNFSGDENQTPLMTIYLNRLIDRSLEHIVNKAKVWQEFHLNDQGKKRSFVLQFKKGPEFDEFYPKLQNVINTLHACREGKAKMNKKYILVGFKYKEPDEFIRTIKGTSSTESGSSDNSCSSDSLVHRPYNPHPHVSRVTGLDQVLERSKSTQSVKSDVKTRQDKYLKVRQGSISAPQSCEFLQTLDDPAWTVDYRLDLKTPEEKYNIKRNGSAPQSVFLQTVDDPAWTVDFRSDIKIHEEKYNKERYGSAPQSVFLQTVDDPAWGKDIKSDIRDKDTMKGNKHNFKVRSGQHENLEITLRITDVDIDTENDENVDNQNVKVRYDQHENMEKTLRITDIDKDTENDENVDNQNLKVRSDQNENLEKTLRITDVDTDTDNVENVDMDNGAKNIDCSEGFNTPGTYFEYTGKVNSNIADDNNLLPVGVENLTMKARQEQKQSKHYTQLLQTAINDGDQEKARQYADILAASHVEGNVLLNYETNELDINFKKNITPIFGFDSHTSASSNGQEITLKPENRLQFPQQYFQEQRARSMPDISMQSQQFAGYDASYDRGYSGSHTLNIPPNTSPDAIAQPVSGD</sequence>
<feature type="region of interest" description="Disordered" evidence="1">
    <location>
        <begin position="633"/>
        <end position="656"/>
    </location>
</feature>
<dbReference type="OrthoDB" id="6069218at2759"/>
<proteinExistence type="predicted"/>
<feature type="region of interest" description="Disordered" evidence="1">
    <location>
        <begin position="183"/>
        <end position="214"/>
    </location>
</feature>
<name>A0A8B6FUW5_MYTGA</name>
<keyword evidence="3" id="KW-1185">Reference proteome</keyword>
<feature type="compositionally biased region" description="Polar residues" evidence="1">
    <location>
        <begin position="634"/>
        <end position="646"/>
    </location>
</feature>
<evidence type="ECO:0000313" key="3">
    <source>
        <dbReference type="Proteomes" id="UP000596742"/>
    </source>
</evidence>
<reference evidence="2" key="1">
    <citation type="submission" date="2018-11" db="EMBL/GenBank/DDBJ databases">
        <authorList>
            <person name="Alioto T."/>
            <person name="Alioto T."/>
        </authorList>
    </citation>
    <scope>NUCLEOTIDE SEQUENCE</scope>
</reference>
<dbReference type="AlphaFoldDB" id="A0A8B6FUW5"/>
<dbReference type="Proteomes" id="UP000596742">
    <property type="component" value="Unassembled WGS sequence"/>
</dbReference>
<organism evidence="2 3">
    <name type="scientific">Mytilus galloprovincialis</name>
    <name type="common">Mediterranean mussel</name>
    <dbReference type="NCBI Taxonomy" id="29158"/>
    <lineage>
        <taxon>Eukaryota</taxon>
        <taxon>Metazoa</taxon>
        <taxon>Spiralia</taxon>
        <taxon>Lophotrochozoa</taxon>
        <taxon>Mollusca</taxon>
        <taxon>Bivalvia</taxon>
        <taxon>Autobranchia</taxon>
        <taxon>Pteriomorphia</taxon>
        <taxon>Mytilida</taxon>
        <taxon>Mytiloidea</taxon>
        <taxon>Mytilidae</taxon>
        <taxon>Mytilinae</taxon>
        <taxon>Mytilus</taxon>
    </lineage>
</organism>
<comment type="caution">
    <text evidence="2">The sequence shown here is derived from an EMBL/GenBank/DDBJ whole genome shotgun (WGS) entry which is preliminary data.</text>
</comment>
<dbReference type="EMBL" id="UYJE01007342">
    <property type="protein sequence ID" value="VDI53914.1"/>
    <property type="molecule type" value="Genomic_DNA"/>
</dbReference>
<evidence type="ECO:0000313" key="2">
    <source>
        <dbReference type="EMBL" id="VDI53914.1"/>
    </source>
</evidence>
<feature type="compositionally biased region" description="Low complexity" evidence="1">
    <location>
        <begin position="184"/>
        <end position="201"/>
    </location>
</feature>
<accession>A0A8B6FUW5</accession>
<evidence type="ECO:0000256" key="1">
    <source>
        <dbReference type="SAM" id="MobiDB-lite"/>
    </source>
</evidence>
<gene>
    <name evidence="2" type="ORF">MGAL_10B076185</name>
</gene>